<dbReference type="Pfam" id="PF00248">
    <property type="entry name" value="Aldo_ket_red"/>
    <property type="match status" value="1"/>
</dbReference>
<evidence type="ECO:0000259" key="1">
    <source>
        <dbReference type="Pfam" id="PF00248"/>
    </source>
</evidence>
<evidence type="ECO:0000313" key="2">
    <source>
        <dbReference type="EMBL" id="PIU74880.1"/>
    </source>
</evidence>
<gene>
    <name evidence="2" type="ORF">COS76_03815</name>
</gene>
<dbReference type="PANTHER" id="PTHR43312:SF2">
    <property type="entry name" value="OXIDOREDUCTASE"/>
    <property type="match status" value="1"/>
</dbReference>
<organism evidence="2 3">
    <name type="scientific">Candidatus Portnoybacteria bacterium CG06_land_8_20_14_3_00_39_12</name>
    <dbReference type="NCBI Taxonomy" id="1974809"/>
    <lineage>
        <taxon>Bacteria</taxon>
        <taxon>Candidatus Portnoyibacteriota</taxon>
    </lineage>
</organism>
<comment type="caution">
    <text evidence="2">The sequence shown here is derived from an EMBL/GenBank/DDBJ whole genome shotgun (WGS) entry which is preliminary data.</text>
</comment>
<dbReference type="SUPFAM" id="SSF51430">
    <property type="entry name" value="NAD(P)-linked oxidoreductase"/>
    <property type="match status" value="1"/>
</dbReference>
<accession>A0A2M7AW75</accession>
<reference evidence="3" key="1">
    <citation type="submission" date="2017-09" db="EMBL/GenBank/DDBJ databases">
        <title>Depth-based differentiation of microbial function through sediment-hosted aquifers and enrichment of novel symbionts in the deep terrestrial subsurface.</title>
        <authorList>
            <person name="Probst A.J."/>
            <person name="Ladd B."/>
            <person name="Jarett J.K."/>
            <person name="Geller-Mcgrath D.E."/>
            <person name="Sieber C.M.K."/>
            <person name="Emerson J.B."/>
            <person name="Anantharaman K."/>
            <person name="Thomas B.C."/>
            <person name="Malmstrom R."/>
            <person name="Stieglmeier M."/>
            <person name="Klingl A."/>
            <person name="Woyke T."/>
            <person name="Ryan C.M."/>
            <person name="Banfield J.F."/>
        </authorList>
    </citation>
    <scope>NUCLEOTIDE SEQUENCE [LARGE SCALE GENOMIC DNA]</scope>
</reference>
<name>A0A2M7AW75_9BACT</name>
<dbReference type="InterPro" id="IPR023210">
    <property type="entry name" value="NADP_OxRdtase_dom"/>
</dbReference>
<evidence type="ECO:0000313" key="3">
    <source>
        <dbReference type="Proteomes" id="UP000228775"/>
    </source>
</evidence>
<dbReference type="Gene3D" id="3.20.20.100">
    <property type="entry name" value="NADP-dependent oxidoreductase domain"/>
    <property type="match status" value="1"/>
</dbReference>
<dbReference type="InterPro" id="IPR036812">
    <property type="entry name" value="NAD(P)_OxRdtase_dom_sf"/>
</dbReference>
<proteinExistence type="predicted"/>
<feature type="domain" description="NADP-dependent oxidoreductase" evidence="1">
    <location>
        <begin position="16"/>
        <end position="270"/>
    </location>
</feature>
<protein>
    <submittedName>
        <fullName evidence="2">Aldo/keto reductase</fullName>
    </submittedName>
</protein>
<dbReference type="InterPro" id="IPR053135">
    <property type="entry name" value="AKR2_Oxidoreductase"/>
</dbReference>
<dbReference type="EMBL" id="PEVY01000080">
    <property type="protein sequence ID" value="PIU74880.1"/>
    <property type="molecule type" value="Genomic_DNA"/>
</dbReference>
<dbReference type="PANTHER" id="PTHR43312">
    <property type="entry name" value="D-THREO-ALDOSE 1-DEHYDROGENASE"/>
    <property type="match status" value="1"/>
</dbReference>
<sequence>MKYRNFGKFDFKPSALGFGVMRLPLVREGAPESEIDEKKATEMLYFAIDNGVNYLDTAYVYHKGQSEVFLGKILTKNYREKVKIASKLSLWNTENKNDPDKLLEEQLRRLRTDQIDFYLLHGLNKERWEKVKNLEIIEWAGKKIAEGKIGHLGFSFHDEYSLFQEIVDSYDKWTFCQIQYNFLDENFEAGTKGLKYASQKGLGVVVMEPLRGGKLANPPREVKEIWNKAEPTRTPVDWALQWLWNQPEVSLVLSGMSSLEQVKENIGSADRSKVNSLTPAELMVFGQVKQEYTHLTRILQ</sequence>
<dbReference type="CDD" id="cd19096">
    <property type="entry name" value="AKR_Fe-S_oxidoreductase"/>
    <property type="match status" value="1"/>
</dbReference>
<dbReference type="Proteomes" id="UP000228775">
    <property type="component" value="Unassembled WGS sequence"/>
</dbReference>
<dbReference type="AlphaFoldDB" id="A0A2M7AW75"/>